<evidence type="ECO:0000313" key="20">
    <source>
        <dbReference type="EMBL" id="PIS07628.1"/>
    </source>
</evidence>
<dbReference type="InterPro" id="IPR036945">
    <property type="entry name" value="DAGK_sf"/>
</dbReference>
<comment type="subcellular location">
    <subcellularLocation>
        <location evidence="1">Cell membrane</location>
        <topology evidence="1">Multi-pass membrane protein</topology>
    </subcellularLocation>
</comment>
<keyword evidence="9 17" id="KW-0067">ATP-binding</keyword>
<evidence type="ECO:0000256" key="13">
    <source>
        <dbReference type="ARBA" id="ARBA00023209"/>
    </source>
</evidence>
<keyword evidence="10 19" id="KW-1133">Transmembrane helix</keyword>
<evidence type="ECO:0000256" key="19">
    <source>
        <dbReference type="SAM" id="Phobius"/>
    </source>
</evidence>
<keyword evidence="7 17" id="KW-0547">Nucleotide-binding</keyword>
<keyword evidence="4" id="KW-0444">Lipid biosynthesis</keyword>
<keyword evidence="18" id="KW-0479">Metal-binding</keyword>
<evidence type="ECO:0000256" key="8">
    <source>
        <dbReference type="ARBA" id="ARBA00022777"/>
    </source>
</evidence>
<evidence type="ECO:0000313" key="21">
    <source>
        <dbReference type="Proteomes" id="UP000231382"/>
    </source>
</evidence>
<evidence type="ECO:0000256" key="10">
    <source>
        <dbReference type="ARBA" id="ARBA00022989"/>
    </source>
</evidence>
<evidence type="ECO:0000256" key="14">
    <source>
        <dbReference type="ARBA" id="ARBA00023264"/>
    </source>
</evidence>
<dbReference type="Proteomes" id="UP000231382">
    <property type="component" value="Unassembled WGS sequence"/>
</dbReference>
<feature type="binding site" evidence="17">
    <location>
        <position position="49"/>
    </location>
    <ligand>
        <name>ATP</name>
        <dbReference type="ChEBI" id="CHEBI:30616"/>
    </ligand>
</feature>
<name>A0A2H0W8G5_9BACT</name>
<feature type="binding site" evidence="16">
    <location>
        <position position="90"/>
    </location>
    <ligand>
        <name>substrate</name>
    </ligand>
</feature>
<feature type="binding site" evidence="17">
    <location>
        <begin position="106"/>
        <end position="108"/>
    </location>
    <ligand>
        <name>ATP</name>
        <dbReference type="ChEBI" id="CHEBI:30616"/>
    </ligand>
</feature>
<feature type="binding site" evidence="17">
    <location>
        <position position="97"/>
    </location>
    <ligand>
        <name>ATP</name>
        <dbReference type="ChEBI" id="CHEBI:30616"/>
    </ligand>
</feature>
<evidence type="ECO:0000256" key="6">
    <source>
        <dbReference type="ARBA" id="ARBA00022692"/>
    </source>
</evidence>
<dbReference type="EMBL" id="PEZW01000018">
    <property type="protein sequence ID" value="PIS07628.1"/>
    <property type="molecule type" value="Genomic_DNA"/>
</dbReference>
<evidence type="ECO:0000256" key="5">
    <source>
        <dbReference type="ARBA" id="ARBA00022679"/>
    </source>
</evidence>
<evidence type="ECO:0000256" key="12">
    <source>
        <dbReference type="ARBA" id="ARBA00023136"/>
    </source>
</evidence>
<evidence type="ECO:0000256" key="16">
    <source>
        <dbReference type="PIRSR" id="PIRSR600829-2"/>
    </source>
</evidence>
<evidence type="ECO:0000256" key="9">
    <source>
        <dbReference type="ARBA" id="ARBA00022840"/>
    </source>
</evidence>
<evidence type="ECO:0000256" key="1">
    <source>
        <dbReference type="ARBA" id="ARBA00004651"/>
    </source>
</evidence>
<organism evidence="20 21">
    <name type="scientific">Candidatus Berkelbacteria bacterium CG10_big_fil_rev_8_21_14_0_10_43_13</name>
    <dbReference type="NCBI Taxonomy" id="1974514"/>
    <lineage>
        <taxon>Bacteria</taxon>
        <taxon>Candidatus Berkelbacteria</taxon>
    </lineage>
</organism>
<keyword evidence="12 19" id="KW-0472">Membrane</keyword>
<evidence type="ECO:0000256" key="4">
    <source>
        <dbReference type="ARBA" id="ARBA00022516"/>
    </source>
</evidence>
<feature type="binding site" evidence="17">
    <location>
        <begin position="115"/>
        <end position="116"/>
    </location>
    <ligand>
        <name>ATP</name>
        <dbReference type="ChEBI" id="CHEBI:30616"/>
    </ligand>
</feature>
<keyword evidence="5" id="KW-0808">Transferase</keyword>
<sequence>MTEKKLSTDECSRVCPPDHKIEYKKYSWPKLRASFDHAIRGVIFLLRSEQNARVHAIITIMVGVGVYVFGVSRVEAAVLFIAIIMVFAIEIINTAIEKVFDVCHPEDHVLIRSAKDAMSGAVLISAIIATVVAFLIFLPYIKDIV</sequence>
<gene>
    <name evidence="20" type="ORF">COT78_02930</name>
</gene>
<reference evidence="21" key="1">
    <citation type="submission" date="2017-09" db="EMBL/GenBank/DDBJ databases">
        <title>Depth-based differentiation of microbial function through sediment-hosted aquifers and enrichment of novel symbionts in the deep terrestrial subsurface.</title>
        <authorList>
            <person name="Probst A.J."/>
            <person name="Ladd B."/>
            <person name="Jarett J.K."/>
            <person name="Geller-Mcgrath D.E."/>
            <person name="Sieber C.M.K."/>
            <person name="Emerson J.B."/>
            <person name="Anantharaman K."/>
            <person name="Thomas B.C."/>
            <person name="Malmstrom R."/>
            <person name="Stieglmeier M."/>
            <person name="Klingl A."/>
            <person name="Woyke T."/>
            <person name="Ryan C.M."/>
            <person name="Banfield J.F."/>
        </authorList>
    </citation>
    <scope>NUCLEOTIDE SEQUENCE [LARGE SCALE GENOMIC DNA]</scope>
</reference>
<dbReference type="GO" id="GO:0005524">
    <property type="term" value="F:ATP binding"/>
    <property type="evidence" value="ECO:0007669"/>
    <property type="project" value="UniProtKB-KW"/>
</dbReference>
<feature type="binding site" evidence="18">
    <location>
        <position position="49"/>
    </location>
    <ligand>
        <name>a divalent metal cation</name>
        <dbReference type="ChEBI" id="CHEBI:60240"/>
    </ligand>
</feature>
<feature type="transmembrane region" description="Helical" evidence="19">
    <location>
        <begin position="117"/>
        <end position="141"/>
    </location>
</feature>
<dbReference type="AlphaFoldDB" id="A0A2H0W8G5"/>
<dbReference type="GO" id="GO:0016301">
    <property type="term" value="F:kinase activity"/>
    <property type="evidence" value="ECO:0007669"/>
    <property type="project" value="UniProtKB-KW"/>
</dbReference>
<dbReference type="GO" id="GO:0005886">
    <property type="term" value="C:plasma membrane"/>
    <property type="evidence" value="ECO:0007669"/>
    <property type="project" value="UniProtKB-SubCell"/>
</dbReference>
<evidence type="ECO:0000256" key="2">
    <source>
        <dbReference type="ARBA" id="ARBA00005967"/>
    </source>
</evidence>
<feature type="active site" description="Proton acceptor" evidence="15">
    <location>
        <position position="90"/>
    </location>
</feature>
<comment type="cofactor">
    <cofactor evidence="18">
        <name>Mg(2+)</name>
        <dbReference type="ChEBI" id="CHEBI:18420"/>
    </cofactor>
    <text evidence="18">Mn(2+), Zn(2+), Cd(2+) and Co(2+) support activity to lesser extents.</text>
</comment>
<keyword evidence="6 19" id="KW-0812">Transmembrane</keyword>
<proteinExistence type="inferred from homology"/>
<evidence type="ECO:0000256" key="11">
    <source>
        <dbReference type="ARBA" id="ARBA00023098"/>
    </source>
</evidence>
<dbReference type="Pfam" id="PF01219">
    <property type="entry name" value="DAGK_prokar"/>
    <property type="match status" value="1"/>
</dbReference>
<comment type="caution">
    <text evidence="20">The sequence shown here is derived from an EMBL/GenBank/DDBJ whole genome shotgun (WGS) entry which is preliminary data.</text>
</comment>
<protein>
    <recommendedName>
        <fullName evidence="22">Diacylglycerol kinase</fullName>
    </recommendedName>
</protein>
<evidence type="ECO:0008006" key="22">
    <source>
        <dbReference type="Google" id="ProtNLM"/>
    </source>
</evidence>
<evidence type="ECO:0000256" key="15">
    <source>
        <dbReference type="PIRSR" id="PIRSR600829-1"/>
    </source>
</evidence>
<dbReference type="PANTHER" id="PTHR34299">
    <property type="entry name" value="DIACYLGLYCEROL KINASE"/>
    <property type="match status" value="1"/>
</dbReference>
<dbReference type="GO" id="GO:0008654">
    <property type="term" value="P:phospholipid biosynthetic process"/>
    <property type="evidence" value="ECO:0007669"/>
    <property type="project" value="UniProtKB-KW"/>
</dbReference>
<keyword evidence="11" id="KW-0443">Lipid metabolism</keyword>
<comment type="similarity">
    <text evidence="2">Belongs to the bacterial diacylglycerol kinase family.</text>
</comment>
<feature type="transmembrane region" description="Helical" evidence="19">
    <location>
        <begin position="76"/>
        <end position="96"/>
    </location>
</feature>
<dbReference type="InterPro" id="IPR033717">
    <property type="entry name" value="UDPK"/>
</dbReference>
<keyword evidence="18" id="KW-0460">Magnesium</keyword>
<evidence type="ECO:0000256" key="18">
    <source>
        <dbReference type="PIRSR" id="PIRSR600829-4"/>
    </source>
</evidence>
<dbReference type="GO" id="GO:0046872">
    <property type="term" value="F:metal ion binding"/>
    <property type="evidence" value="ECO:0007669"/>
    <property type="project" value="UniProtKB-KW"/>
</dbReference>
<evidence type="ECO:0000256" key="17">
    <source>
        <dbReference type="PIRSR" id="PIRSR600829-3"/>
    </source>
</evidence>
<dbReference type="CDD" id="cd14265">
    <property type="entry name" value="UDPK_IM_like"/>
    <property type="match status" value="1"/>
</dbReference>
<keyword evidence="8" id="KW-0418">Kinase</keyword>
<feature type="binding site" evidence="18">
    <location>
        <position position="97"/>
    </location>
    <ligand>
        <name>a divalent metal cation</name>
        <dbReference type="ChEBI" id="CHEBI:60240"/>
    </ligand>
</feature>
<feature type="binding site" evidence="16">
    <location>
        <position position="119"/>
    </location>
    <ligand>
        <name>substrate</name>
    </ligand>
</feature>
<feature type="transmembrane region" description="Helical" evidence="19">
    <location>
        <begin position="52"/>
        <end position="70"/>
    </location>
</feature>
<accession>A0A2H0W8G5</accession>
<dbReference type="Gene3D" id="1.10.287.3610">
    <property type="match status" value="1"/>
</dbReference>
<evidence type="ECO:0000256" key="3">
    <source>
        <dbReference type="ARBA" id="ARBA00022475"/>
    </source>
</evidence>
<dbReference type="PANTHER" id="PTHR34299:SF1">
    <property type="entry name" value="DIACYLGLYCEROL KINASE"/>
    <property type="match status" value="1"/>
</dbReference>
<keyword evidence="13" id="KW-0594">Phospholipid biosynthesis</keyword>
<evidence type="ECO:0000256" key="7">
    <source>
        <dbReference type="ARBA" id="ARBA00022741"/>
    </source>
</evidence>
<keyword evidence="14" id="KW-1208">Phospholipid metabolism</keyword>
<dbReference type="InterPro" id="IPR000829">
    <property type="entry name" value="DAGK"/>
</dbReference>
<keyword evidence="3" id="KW-1003">Cell membrane</keyword>